<comment type="caution">
    <text evidence="2">The sequence shown here is derived from an EMBL/GenBank/DDBJ whole genome shotgun (WGS) entry which is preliminary data.</text>
</comment>
<keyword evidence="2" id="KW-0560">Oxidoreductase</keyword>
<sequence length="455" mass="46592">MTSVAVVGAGISGLVAAYRLRQSLGPTARIVVVEKAPRIGGKLRSVDLAGGPVDVGAEAFIARRPEVPALLDELGLADQLVRPSPAARPLLRSGGALHGLPTGTLMGIPATSDSVRTLVDDATCRRIDTDRDRPLRWTPGDDASVGDLVSERFGSQVTARSVDPLLGGVYSGLAVTTSIRAALPTLAAALDAGAPSLVDAVERARPTSAPGPVFGGLRGGYGVLLDALLAASGAELVAADVRRVTSDDRGAWHVDGVGTVDGVVLAAPAPQTVSMLLDTAPALARELGGVELASSAVVALGFEDGGLPQNSGVLVATGELDSSGVPLRAKAFTLSSRKWPHLAERGGQLVRVSFGRFGDADIVDRPDADLVSAARTDLHEVLGVDEEPTTTFVQRWYGGLPQYRPGHTDLVARVEDAASAVRRLELAGAYLHGVGVPACVATASAAAARLADALA</sequence>
<gene>
    <name evidence="2" type="ORF">JOE42_001498</name>
</gene>
<dbReference type="Gene3D" id="3.90.660.20">
    <property type="entry name" value="Protoporphyrinogen oxidase, mitochondrial, domain 2"/>
    <property type="match status" value="1"/>
</dbReference>
<dbReference type="RefSeq" id="WP_204867636.1">
    <property type="nucleotide sequence ID" value="NZ_JAFBBK010000001.1"/>
</dbReference>
<dbReference type="Proteomes" id="UP000703038">
    <property type="component" value="Unassembled WGS sequence"/>
</dbReference>
<dbReference type="NCBIfam" id="NF008841">
    <property type="entry name" value="PRK11883.1-1"/>
    <property type="match status" value="1"/>
</dbReference>
<dbReference type="PANTHER" id="PTHR42923">
    <property type="entry name" value="PROTOPORPHYRINOGEN OXIDASE"/>
    <property type="match status" value="1"/>
</dbReference>
<dbReference type="PANTHER" id="PTHR42923:SF3">
    <property type="entry name" value="PROTOPORPHYRINOGEN OXIDASE"/>
    <property type="match status" value="1"/>
</dbReference>
<evidence type="ECO:0000313" key="3">
    <source>
        <dbReference type="Proteomes" id="UP000703038"/>
    </source>
</evidence>
<dbReference type="GO" id="GO:0004729">
    <property type="term" value="F:oxygen-dependent protoporphyrinogen oxidase activity"/>
    <property type="evidence" value="ECO:0007669"/>
    <property type="project" value="UniProtKB-EC"/>
</dbReference>
<proteinExistence type="predicted"/>
<dbReference type="EC" id="1.3.3.4" evidence="2"/>
<reference evidence="2 3" key="1">
    <citation type="submission" date="2021-01" db="EMBL/GenBank/DDBJ databases">
        <title>Genomics of switchgrass bacterial isolates.</title>
        <authorList>
            <person name="Shade A."/>
        </authorList>
    </citation>
    <scope>NUCLEOTIDE SEQUENCE [LARGE SCALE GENOMIC DNA]</scope>
    <source>
        <strain evidence="2 3">PvP111</strain>
    </source>
</reference>
<dbReference type="Pfam" id="PF01593">
    <property type="entry name" value="Amino_oxidase"/>
    <property type="match status" value="1"/>
</dbReference>
<dbReference type="InterPro" id="IPR050464">
    <property type="entry name" value="Zeta_carotene_desat/Oxidored"/>
</dbReference>
<evidence type="ECO:0000259" key="1">
    <source>
        <dbReference type="Pfam" id="PF01593"/>
    </source>
</evidence>
<dbReference type="InterPro" id="IPR002937">
    <property type="entry name" value="Amino_oxidase"/>
</dbReference>
<protein>
    <submittedName>
        <fullName evidence="2">Oxygen-dependent protoporphyrinogen oxidase</fullName>
        <ecNumber evidence="2">1.3.3.4</ecNumber>
    </submittedName>
</protein>
<organism evidence="2 3">
    <name type="scientific">Rhodococcoides corynebacterioides</name>
    <dbReference type="NCBI Taxonomy" id="53972"/>
    <lineage>
        <taxon>Bacteria</taxon>
        <taxon>Bacillati</taxon>
        <taxon>Actinomycetota</taxon>
        <taxon>Actinomycetes</taxon>
        <taxon>Mycobacteriales</taxon>
        <taxon>Nocardiaceae</taxon>
        <taxon>Rhodococcoides</taxon>
    </lineage>
</organism>
<keyword evidence="3" id="KW-1185">Reference proteome</keyword>
<dbReference type="InterPro" id="IPR036188">
    <property type="entry name" value="FAD/NAD-bd_sf"/>
</dbReference>
<dbReference type="SUPFAM" id="SSF54373">
    <property type="entry name" value="FAD-linked reductases, C-terminal domain"/>
    <property type="match status" value="1"/>
</dbReference>
<evidence type="ECO:0000313" key="2">
    <source>
        <dbReference type="EMBL" id="MBM7414765.1"/>
    </source>
</evidence>
<dbReference type="SUPFAM" id="SSF51905">
    <property type="entry name" value="FAD/NAD(P)-binding domain"/>
    <property type="match status" value="1"/>
</dbReference>
<name>A0ABS2KS28_9NOCA</name>
<dbReference type="EMBL" id="JAFBBK010000001">
    <property type="protein sequence ID" value="MBM7414765.1"/>
    <property type="molecule type" value="Genomic_DNA"/>
</dbReference>
<feature type="domain" description="Amine oxidase" evidence="1">
    <location>
        <begin position="11"/>
        <end position="450"/>
    </location>
</feature>
<dbReference type="Gene3D" id="1.10.3110.10">
    <property type="entry name" value="protoporphyrinogen ix oxidase, domain 3"/>
    <property type="match status" value="1"/>
</dbReference>
<dbReference type="Gene3D" id="3.50.50.60">
    <property type="entry name" value="FAD/NAD(P)-binding domain"/>
    <property type="match status" value="1"/>
</dbReference>
<accession>A0ABS2KS28</accession>